<name>A0A0A9EKE8_ARUDO</name>
<dbReference type="AlphaFoldDB" id="A0A0A9EKE8"/>
<accession>A0A0A9EKE8</accession>
<reference evidence="1" key="1">
    <citation type="submission" date="2014-09" db="EMBL/GenBank/DDBJ databases">
        <authorList>
            <person name="Magalhaes I.L.F."/>
            <person name="Oliveira U."/>
            <person name="Santos F.R."/>
            <person name="Vidigal T.H.D.A."/>
            <person name="Brescovit A.D."/>
            <person name="Santos A.J."/>
        </authorList>
    </citation>
    <scope>NUCLEOTIDE SEQUENCE</scope>
    <source>
        <tissue evidence="1">Shoot tissue taken approximately 20 cm above the soil surface</tissue>
    </source>
</reference>
<protein>
    <submittedName>
        <fullName evidence="1">Uncharacterized protein</fullName>
    </submittedName>
</protein>
<dbReference type="EMBL" id="GBRH01196701">
    <property type="protein sequence ID" value="JAE01195.1"/>
    <property type="molecule type" value="Transcribed_RNA"/>
</dbReference>
<sequence>MQTTATNTTRLFFKLDDTTANRLPTTSPTISATCSIIILQQFASYRPRCEDK</sequence>
<organism evidence="1">
    <name type="scientific">Arundo donax</name>
    <name type="common">Giant reed</name>
    <name type="synonym">Donax arundinaceus</name>
    <dbReference type="NCBI Taxonomy" id="35708"/>
    <lineage>
        <taxon>Eukaryota</taxon>
        <taxon>Viridiplantae</taxon>
        <taxon>Streptophyta</taxon>
        <taxon>Embryophyta</taxon>
        <taxon>Tracheophyta</taxon>
        <taxon>Spermatophyta</taxon>
        <taxon>Magnoliopsida</taxon>
        <taxon>Liliopsida</taxon>
        <taxon>Poales</taxon>
        <taxon>Poaceae</taxon>
        <taxon>PACMAD clade</taxon>
        <taxon>Arundinoideae</taxon>
        <taxon>Arundineae</taxon>
        <taxon>Arundo</taxon>
    </lineage>
</organism>
<reference evidence="1" key="2">
    <citation type="journal article" date="2015" name="Data Brief">
        <title>Shoot transcriptome of the giant reed, Arundo donax.</title>
        <authorList>
            <person name="Barrero R.A."/>
            <person name="Guerrero F.D."/>
            <person name="Moolhuijzen P."/>
            <person name="Goolsby J.A."/>
            <person name="Tidwell J."/>
            <person name="Bellgard S.E."/>
            <person name="Bellgard M.I."/>
        </authorList>
    </citation>
    <scope>NUCLEOTIDE SEQUENCE</scope>
    <source>
        <tissue evidence="1">Shoot tissue taken approximately 20 cm above the soil surface</tissue>
    </source>
</reference>
<evidence type="ECO:0000313" key="1">
    <source>
        <dbReference type="EMBL" id="JAE01195.1"/>
    </source>
</evidence>
<proteinExistence type="predicted"/>